<proteinExistence type="inferred from homology"/>
<dbReference type="InterPro" id="IPR036373">
    <property type="entry name" value="Ribosomal_bL17_sf"/>
</dbReference>
<dbReference type="GO" id="GO:0006412">
    <property type="term" value="P:translation"/>
    <property type="evidence" value="ECO:0007669"/>
    <property type="project" value="InterPro"/>
</dbReference>
<dbReference type="GO" id="GO:0022625">
    <property type="term" value="C:cytosolic large ribosomal subunit"/>
    <property type="evidence" value="ECO:0007669"/>
    <property type="project" value="TreeGrafter"/>
</dbReference>
<evidence type="ECO:0000256" key="5">
    <source>
        <dbReference type="SAM" id="MobiDB-lite"/>
    </source>
</evidence>
<feature type="compositionally biased region" description="Polar residues" evidence="5">
    <location>
        <begin position="192"/>
        <end position="203"/>
    </location>
</feature>
<dbReference type="PANTHER" id="PTHR14413">
    <property type="entry name" value="RIBOSOMAL PROTEIN L17"/>
    <property type="match status" value="1"/>
</dbReference>
<gene>
    <name evidence="6" type="ORF">BESB_038760</name>
</gene>
<protein>
    <submittedName>
        <fullName evidence="6">Putative 50S ribosomal protein L17</fullName>
    </submittedName>
</protein>
<dbReference type="OrthoDB" id="333753at2759"/>
<dbReference type="GeneID" id="40308857"/>
<dbReference type="STRING" id="94643.A0A2A9MFY3"/>
<dbReference type="PANTHER" id="PTHR14413:SF16">
    <property type="entry name" value="LARGE RIBOSOMAL SUBUNIT PROTEIN BL17M"/>
    <property type="match status" value="1"/>
</dbReference>
<keyword evidence="2 4" id="KW-0689">Ribosomal protein</keyword>
<evidence type="ECO:0000256" key="4">
    <source>
        <dbReference type="RuleBase" id="RU000660"/>
    </source>
</evidence>
<dbReference type="Gene3D" id="3.90.1030.10">
    <property type="entry name" value="Ribosomal protein L17"/>
    <property type="match status" value="1"/>
</dbReference>
<dbReference type="Pfam" id="PF01196">
    <property type="entry name" value="Ribosomal_L17"/>
    <property type="match status" value="1"/>
</dbReference>
<accession>A0A2A9MFY3</accession>
<dbReference type="RefSeq" id="XP_029221427.1">
    <property type="nucleotide sequence ID" value="XM_029362462.1"/>
</dbReference>
<evidence type="ECO:0000256" key="1">
    <source>
        <dbReference type="ARBA" id="ARBA00008777"/>
    </source>
</evidence>
<sequence length="560" mass="59570">MALPAVSNIAAPASSGRRVGSASSVLIHGFLVAHTLLCVAVVDVCGTRVYSRPSRHTWASLSPSLGYAAAERAYDALPLVRSSRGVTSFEGTTPTPALSLPLAPFSLLFASSHVAPTAPQWGQPRSDGRASMMGDGVQPVQSSGKGRPILSVAFLLVAGGNARARSAAVLPLYGAHSEATFWRHSPESRSASFLSTPQGSFSPGSRVRQEGASGSTLRGFSAVAASPAGGCGSAGTAALLRCSREAPQGSLQSRACASMIHAADSRSGDGQNPTEVDAAPRRSACRPDRVGAARRRGFSVICGDSGASAPFSRVAGGLNGFRPQERDAALLETTSPRRHRPAATEARRPPHAFFRSPGQTTVKEPPLVYCLTGSAPSASSREGDADCPVAGGERFGQTVEATQGAGGVRLAEVRDTLWQAPLRKLPRDADGRPRGVGGVAMHAHHNRKRNKLNRPYGHRRCLLRNLCTEVLRHGAITTTYTKAKECRRATDKLIMLAKEPSLHTYRQALGYLYDKALTRQLFLEAPQRFAYRPHGFCRLTKLPFCRLGDNARMARLELID</sequence>
<organism evidence="6 7">
    <name type="scientific">Besnoitia besnoiti</name>
    <name type="common">Apicomplexan protozoan</name>
    <dbReference type="NCBI Taxonomy" id="94643"/>
    <lineage>
        <taxon>Eukaryota</taxon>
        <taxon>Sar</taxon>
        <taxon>Alveolata</taxon>
        <taxon>Apicomplexa</taxon>
        <taxon>Conoidasida</taxon>
        <taxon>Coccidia</taxon>
        <taxon>Eucoccidiorida</taxon>
        <taxon>Eimeriorina</taxon>
        <taxon>Sarcocystidae</taxon>
        <taxon>Besnoitia</taxon>
    </lineage>
</organism>
<dbReference type="Proteomes" id="UP000224006">
    <property type="component" value="Chromosome II"/>
</dbReference>
<dbReference type="KEGG" id="bbes:BESB_038760"/>
<feature type="region of interest" description="Disordered" evidence="5">
    <location>
        <begin position="262"/>
        <end position="290"/>
    </location>
</feature>
<dbReference type="EMBL" id="NWUJ01000002">
    <property type="protein sequence ID" value="PFH37418.1"/>
    <property type="molecule type" value="Genomic_DNA"/>
</dbReference>
<feature type="region of interest" description="Disordered" evidence="5">
    <location>
        <begin position="335"/>
        <end position="359"/>
    </location>
</feature>
<evidence type="ECO:0000256" key="2">
    <source>
        <dbReference type="ARBA" id="ARBA00022980"/>
    </source>
</evidence>
<feature type="region of interest" description="Disordered" evidence="5">
    <location>
        <begin position="192"/>
        <end position="212"/>
    </location>
</feature>
<dbReference type="AlphaFoldDB" id="A0A2A9MFY3"/>
<reference evidence="6 7" key="1">
    <citation type="submission" date="2017-09" db="EMBL/GenBank/DDBJ databases">
        <title>Genome sequencing of Besnoitia besnoiti strain Bb-Ger1.</title>
        <authorList>
            <person name="Schares G."/>
            <person name="Venepally P."/>
            <person name="Lorenzi H.A."/>
        </authorList>
    </citation>
    <scope>NUCLEOTIDE SEQUENCE [LARGE SCALE GENOMIC DNA]</scope>
    <source>
        <strain evidence="6 7">Bb-Ger1</strain>
    </source>
</reference>
<feature type="region of interest" description="Disordered" evidence="5">
    <location>
        <begin position="119"/>
        <end position="142"/>
    </location>
</feature>
<evidence type="ECO:0000313" key="6">
    <source>
        <dbReference type="EMBL" id="PFH37418.1"/>
    </source>
</evidence>
<comment type="similarity">
    <text evidence="1 4">Belongs to the bacterial ribosomal protein bL17 family.</text>
</comment>
<evidence type="ECO:0000256" key="3">
    <source>
        <dbReference type="ARBA" id="ARBA00023274"/>
    </source>
</evidence>
<evidence type="ECO:0000313" key="7">
    <source>
        <dbReference type="Proteomes" id="UP000224006"/>
    </source>
</evidence>
<dbReference type="InterPro" id="IPR000456">
    <property type="entry name" value="Ribosomal_bL17"/>
</dbReference>
<dbReference type="VEuPathDB" id="ToxoDB:BESB_038760"/>
<comment type="caution">
    <text evidence="6">The sequence shown here is derived from an EMBL/GenBank/DDBJ whole genome shotgun (WGS) entry which is preliminary data.</text>
</comment>
<keyword evidence="7" id="KW-1185">Reference proteome</keyword>
<keyword evidence="3 4" id="KW-0687">Ribonucleoprotein</keyword>
<dbReference type="GO" id="GO:0003735">
    <property type="term" value="F:structural constituent of ribosome"/>
    <property type="evidence" value="ECO:0007669"/>
    <property type="project" value="InterPro"/>
</dbReference>
<dbReference type="NCBIfam" id="TIGR00059">
    <property type="entry name" value="L17"/>
    <property type="match status" value="1"/>
</dbReference>
<name>A0A2A9MFY3_BESBE</name>
<dbReference type="SUPFAM" id="SSF64263">
    <property type="entry name" value="Prokaryotic ribosomal protein L17"/>
    <property type="match status" value="1"/>
</dbReference>